<proteinExistence type="predicted"/>
<accession>A0A9N9WRC0</accession>
<evidence type="ECO:0000256" key="1">
    <source>
        <dbReference type="SAM" id="SignalP"/>
    </source>
</evidence>
<keyword evidence="1" id="KW-0732">Signal</keyword>
<keyword evidence="3" id="KW-1185">Reference proteome</keyword>
<gene>
    <name evidence="2" type="ORF">CHIRRI_LOCUS5750</name>
</gene>
<reference evidence="2" key="1">
    <citation type="submission" date="2022-01" db="EMBL/GenBank/DDBJ databases">
        <authorList>
            <person name="King R."/>
        </authorList>
    </citation>
    <scope>NUCLEOTIDE SEQUENCE</scope>
</reference>
<protein>
    <submittedName>
        <fullName evidence="2">Uncharacterized protein</fullName>
    </submittedName>
</protein>
<feature type="signal peptide" evidence="1">
    <location>
        <begin position="1"/>
        <end position="18"/>
    </location>
</feature>
<sequence>MKFVIALIAFAAISAVKSESAPVQISGNNIGDVVTVGVNLNAVVSSNAEVNILTALIEALKQQAVIGNVDIPEGIAPIENKEEFSVIDKLPEGLPDLKNINVKELIQKIKDFKITPELIEKLKALMKKE</sequence>
<organism evidence="2 3">
    <name type="scientific">Chironomus riparius</name>
    <dbReference type="NCBI Taxonomy" id="315576"/>
    <lineage>
        <taxon>Eukaryota</taxon>
        <taxon>Metazoa</taxon>
        <taxon>Ecdysozoa</taxon>
        <taxon>Arthropoda</taxon>
        <taxon>Hexapoda</taxon>
        <taxon>Insecta</taxon>
        <taxon>Pterygota</taxon>
        <taxon>Neoptera</taxon>
        <taxon>Endopterygota</taxon>
        <taxon>Diptera</taxon>
        <taxon>Nematocera</taxon>
        <taxon>Chironomoidea</taxon>
        <taxon>Chironomidae</taxon>
        <taxon>Chironominae</taxon>
        <taxon>Chironomus</taxon>
    </lineage>
</organism>
<dbReference type="EMBL" id="OU895878">
    <property type="protein sequence ID" value="CAG9802845.1"/>
    <property type="molecule type" value="Genomic_DNA"/>
</dbReference>
<name>A0A9N9WRC0_9DIPT</name>
<dbReference type="Proteomes" id="UP001153620">
    <property type="component" value="Chromosome 2"/>
</dbReference>
<evidence type="ECO:0000313" key="3">
    <source>
        <dbReference type="Proteomes" id="UP001153620"/>
    </source>
</evidence>
<reference evidence="2" key="2">
    <citation type="submission" date="2022-10" db="EMBL/GenBank/DDBJ databases">
        <authorList>
            <consortium name="ENA_rothamsted_submissions"/>
            <consortium name="culmorum"/>
            <person name="King R."/>
        </authorList>
    </citation>
    <scope>NUCLEOTIDE SEQUENCE</scope>
</reference>
<feature type="chain" id="PRO_5040443927" evidence="1">
    <location>
        <begin position="19"/>
        <end position="129"/>
    </location>
</feature>
<dbReference type="AlphaFoldDB" id="A0A9N9WRC0"/>
<evidence type="ECO:0000313" key="2">
    <source>
        <dbReference type="EMBL" id="CAG9802845.1"/>
    </source>
</evidence>